<keyword evidence="1" id="KW-0472">Membrane</keyword>
<dbReference type="STRING" id="200991.AUC31_08230"/>
<feature type="transmembrane region" description="Helical" evidence="1">
    <location>
        <begin position="6"/>
        <end position="33"/>
    </location>
</feature>
<dbReference type="KEGG" id="prt:AUC31_08230"/>
<keyword evidence="1" id="KW-1133">Transmembrane helix</keyword>
<sequence length="281" mass="30777">MEWKNIYRGILMGISDLIPGVSGGTIAFILGIYDRLLESISGFFSREWKKQLGFLVPLGMGIVITLLLFSRFIEFLLENHYEATQFFFMGLILGVLPYIMKQAEVKKNFTARHLVILLVIGAALASMAFIQTDDNVAPITELSLPTFFLLFFSGWIASMAMLLPGISGSFILLLIGVYSTAINALSTLNLPIVLAIGAGVMVGFVVSSKAISYLLEHFTYVTYAAIIGLILGSLFVVFPGFAADPMTLVTSLITFTVGLLFTLWFSSPKKTDITSEHNVEA</sequence>
<dbReference type="AlphaFoldDB" id="A0A0U2PB29"/>
<feature type="transmembrane region" description="Helical" evidence="1">
    <location>
        <begin position="111"/>
        <end position="130"/>
    </location>
</feature>
<dbReference type="OrthoDB" id="9793746at2"/>
<dbReference type="RefSeq" id="WP_058381914.1">
    <property type="nucleotide sequence ID" value="NZ_CP013659.2"/>
</dbReference>
<evidence type="ECO:0000313" key="2">
    <source>
        <dbReference type="EMBL" id="ALS75207.1"/>
    </source>
</evidence>
<dbReference type="PANTHER" id="PTHR37308:SF1">
    <property type="entry name" value="POLYPRENYL-PHOSPHATE TRANSPORTER"/>
    <property type="match status" value="1"/>
</dbReference>
<dbReference type="EMBL" id="CP013659">
    <property type="protein sequence ID" value="ALS75207.1"/>
    <property type="molecule type" value="Genomic_DNA"/>
</dbReference>
<dbReference type="Proteomes" id="UP000067683">
    <property type="component" value="Chromosome"/>
</dbReference>
<organism evidence="2 3">
    <name type="scientific">Planococcus rifietoensis</name>
    <dbReference type="NCBI Taxonomy" id="200991"/>
    <lineage>
        <taxon>Bacteria</taxon>
        <taxon>Bacillati</taxon>
        <taxon>Bacillota</taxon>
        <taxon>Bacilli</taxon>
        <taxon>Bacillales</taxon>
        <taxon>Caryophanaceae</taxon>
        <taxon>Planococcus</taxon>
    </lineage>
</organism>
<evidence type="ECO:0000256" key="1">
    <source>
        <dbReference type="SAM" id="Phobius"/>
    </source>
</evidence>
<feature type="transmembrane region" description="Helical" evidence="1">
    <location>
        <begin position="83"/>
        <end position="99"/>
    </location>
</feature>
<reference evidence="2" key="1">
    <citation type="submission" date="2016-01" db="EMBL/GenBank/DDBJ databases">
        <title>Complete genome of Planococcus rifietoensis type strain M8.</title>
        <authorList>
            <person name="See-Too W.S."/>
        </authorList>
    </citation>
    <scope>NUCLEOTIDE SEQUENCE [LARGE SCALE GENOMIC DNA]</scope>
    <source>
        <strain evidence="2">M8</strain>
    </source>
</reference>
<evidence type="ECO:0008006" key="4">
    <source>
        <dbReference type="Google" id="ProtNLM"/>
    </source>
</evidence>
<evidence type="ECO:0000313" key="3">
    <source>
        <dbReference type="Proteomes" id="UP000067683"/>
    </source>
</evidence>
<dbReference type="InterPro" id="IPR007163">
    <property type="entry name" value="VCA0040-like"/>
</dbReference>
<accession>A0A0U2PB29</accession>
<dbReference type="Pfam" id="PF04018">
    <property type="entry name" value="VCA0040-like"/>
    <property type="match status" value="1"/>
</dbReference>
<dbReference type="PANTHER" id="PTHR37308">
    <property type="entry name" value="INTEGRAL MEMBRANE PROTEIN"/>
    <property type="match status" value="1"/>
</dbReference>
<protein>
    <recommendedName>
        <fullName evidence="4">DUF368 domain-containing protein</fullName>
    </recommendedName>
</protein>
<gene>
    <name evidence="2" type="ORF">AUC31_08230</name>
</gene>
<feature type="transmembrane region" description="Helical" evidence="1">
    <location>
        <begin position="218"/>
        <end position="242"/>
    </location>
</feature>
<proteinExistence type="predicted"/>
<keyword evidence="1" id="KW-0812">Transmembrane</keyword>
<feature type="transmembrane region" description="Helical" evidence="1">
    <location>
        <begin position="248"/>
        <end position="265"/>
    </location>
</feature>
<feature type="transmembrane region" description="Helical" evidence="1">
    <location>
        <begin position="192"/>
        <end position="211"/>
    </location>
</feature>
<feature type="transmembrane region" description="Helical" evidence="1">
    <location>
        <begin position="54"/>
        <end position="77"/>
    </location>
</feature>
<name>A0A0U2PB29_9BACL</name>
<keyword evidence="3" id="KW-1185">Reference proteome</keyword>